<sequence length="193" mass="21012">MGLRIAALNHLLNQHPAVRAELAQHAGRRIGISLPPFDLAGVVTSDGWLAACEGEPEARLRLKHGVALAQLSGQEPAMGDIVLEGDTELAANVGRIVRQLQWDATEDLSRVVGDVAAHRVQGWVRGLFGIKGEIGGRLLETWVEHLREEAPLLAKKTDVEAFVSAVDTLREDADRLQKHLTLLEARAANLRQP</sequence>
<name>A0ABT5IWV7_9NEIS</name>
<comment type="caution">
    <text evidence="2">The sequence shown here is derived from an EMBL/GenBank/DDBJ whole genome shotgun (WGS) entry which is preliminary data.</text>
</comment>
<dbReference type="InterPro" id="IPR038989">
    <property type="entry name" value="UbiJ"/>
</dbReference>
<dbReference type="PANTHER" id="PTHR38693:SF1">
    <property type="entry name" value="UBIQUINONE BIOSYNTHESIS ACCESSORY FACTOR UBIJ"/>
    <property type="match status" value="1"/>
</dbReference>
<keyword evidence="1" id="KW-0831">Ubiquinone biosynthesis</keyword>
<gene>
    <name evidence="1" type="primary">ubiJ</name>
    <name evidence="2" type="ORF">PQU95_07350</name>
</gene>
<dbReference type="EMBL" id="JAQQLF010000008">
    <property type="protein sequence ID" value="MDC7717030.1"/>
    <property type="molecule type" value="Genomic_DNA"/>
</dbReference>
<keyword evidence="3" id="KW-1185">Reference proteome</keyword>
<comment type="pathway">
    <text evidence="1">Cofactor biosynthesis; ubiquinone biosynthesis.</text>
</comment>
<evidence type="ECO:0000313" key="2">
    <source>
        <dbReference type="EMBL" id="MDC7717030.1"/>
    </source>
</evidence>
<dbReference type="PANTHER" id="PTHR38693">
    <property type="entry name" value="UBIQUINONE BIOSYNTHESIS PROTEIN UBIJ"/>
    <property type="match status" value="1"/>
</dbReference>
<keyword evidence="1" id="KW-0963">Cytoplasm</keyword>
<dbReference type="HAMAP" id="MF_02215">
    <property type="entry name" value="UbiJ"/>
    <property type="match status" value="1"/>
</dbReference>
<protein>
    <recommendedName>
        <fullName evidence="1">Ubiquinone biosynthesis accessory factor UbiJ</fullName>
    </recommendedName>
</protein>
<evidence type="ECO:0000256" key="1">
    <source>
        <dbReference type="HAMAP-Rule" id="MF_02215"/>
    </source>
</evidence>
<reference evidence="2 3" key="1">
    <citation type="submission" date="2023-01" db="EMBL/GenBank/DDBJ databases">
        <title>Novel species of the genus Vogesella isolated from rivers.</title>
        <authorList>
            <person name="Lu H."/>
        </authorList>
    </citation>
    <scope>NUCLEOTIDE SEQUENCE [LARGE SCALE GENOMIC DNA]</scope>
    <source>
        <strain evidence="2 3">DC21W</strain>
    </source>
</reference>
<proteinExistence type="inferred from homology"/>
<comment type="function">
    <text evidence="1">Required for ubiquinone (coenzyme Q) biosynthesis. Binds hydrophobic ubiquinone biosynthetic intermediates via its SCP2 domain and is essential for the stability of the Ubi complex. May constitute a docking platform where Ubi enzymes assemble and access their SCP2-bound polyprenyl substrates.</text>
</comment>
<comment type="subcellular location">
    <subcellularLocation>
        <location evidence="1">Cytoplasm</location>
    </subcellularLocation>
</comment>
<dbReference type="RefSeq" id="WP_272751383.1">
    <property type="nucleotide sequence ID" value="NZ_JAQQLF010000008.1"/>
</dbReference>
<organism evidence="2 3">
    <name type="scientific">Vogesella aquatica</name>
    <dbReference type="NCBI Taxonomy" id="2984206"/>
    <lineage>
        <taxon>Bacteria</taxon>
        <taxon>Pseudomonadati</taxon>
        <taxon>Pseudomonadota</taxon>
        <taxon>Betaproteobacteria</taxon>
        <taxon>Neisseriales</taxon>
        <taxon>Chromobacteriaceae</taxon>
        <taxon>Vogesella</taxon>
    </lineage>
</organism>
<evidence type="ECO:0000313" key="3">
    <source>
        <dbReference type="Proteomes" id="UP001219956"/>
    </source>
</evidence>
<comment type="similarity">
    <text evidence="1">Belongs to the UbiJ family.</text>
</comment>
<dbReference type="Proteomes" id="UP001219956">
    <property type="component" value="Unassembled WGS sequence"/>
</dbReference>
<accession>A0ABT5IWV7</accession>